<dbReference type="Pfam" id="PF06055">
    <property type="entry name" value="ExoD"/>
    <property type="match status" value="1"/>
</dbReference>
<keyword evidence="3" id="KW-1185">Reference proteome</keyword>
<feature type="transmembrane region" description="Helical" evidence="1">
    <location>
        <begin position="170"/>
        <end position="189"/>
    </location>
</feature>
<gene>
    <name evidence="2" type="ORF">JANAI62_24010</name>
</gene>
<evidence type="ECO:0000256" key="1">
    <source>
        <dbReference type="SAM" id="Phobius"/>
    </source>
</evidence>
<evidence type="ECO:0000313" key="3">
    <source>
        <dbReference type="Proteomes" id="UP000786693"/>
    </source>
</evidence>
<dbReference type="InterPro" id="IPR010331">
    <property type="entry name" value="ExoD"/>
</dbReference>
<keyword evidence="1" id="KW-0472">Membrane</keyword>
<keyword evidence="1" id="KW-1133">Transmembrane helix</keyword>
<keyword evidence="1" id="KW-0812">Transmembrane</keyword>
<accession>A0ABQ4NN27</accession>
<dbReference type="RefSeq" id="WP_220749273.1">
    <property type="nucleotide sequence ID" value="NZ_BPFH01000004.1"/>
</dbReference>
<proteinExistence type="predicted"/>
<dbReference type="PANTHER" id="PTHR41795:SF1">
    <property type="entry name" value="EXOPOLYSACCHARIDE SYNTHESIS PROTEIN"/>
    <property type="match status" value="1"/>
</dbReference>
<evidence type="ECO:0000313" key="2">
    <source>
        <dbReference type="EMBL" id="GIT95778.1"/>
    </source>
</evidence>
<dbReference type="Proteomes" id="UP000786693">
    <property type="component" value="Unassembled WGS sequence"/>
</dbReference>
<comment type="caution">
    <text evidence="2">The sequence shown here is derived from an EMBL/GenBank/DDBJ whole genome shotgun (WGS) entry which is preliminary data.</text>
</comment>
<dbReference type="PANTHER" id="PTHR41795">
    <property type="entry name" value="EXOPOLYSACCHARIDE SYNTHESIS PROTEIN"/>
    <property type="match status" value="1"/>
</dbReference>
<protein>
    <submittedName>
        <fullName evidence="2">Exopolysaccharide biosynthesis protein ExoD</fullName>
    </submittedName>
</protein>
<feature type="transmembrane region" description="Helical" evidence="1">
    <location>
        <begin position="144"/>
        <end position="163"/>
    </location>
</feature>
<dbReference type="PIRSF" id="PIRSF033239">
    <property type="entry name" value="ExoD"/>
    <property type="match status" value="1"/>
</dbReference>
<name>A0ABQ4NN27_9RHOB</name>
<sequence>MTSPTAILQDLEQAATGADTVTLRRLADQLGCRSVGAILAVPAALELTPIGGIPGVPTLLATVIALVACQLLIGRESLWLPGVLARQGISATRLSKAARGLRPAAQWADAHLGQHLRWLVGPMGQRCAAAAILALCLTVPALELLPFLSSVPMGVILLFALGLMTRDGRVMALAWTMVLAAVWVIWRVLV</sequence>
<reference evidence="2 3" key="1">
    <citation type="submission" date="2021-05" db="EMBL/GenBank/DDBJ databases">
        <title>Bacteria Genome sequencing.</title>
        <authorList>
            <person name="Takabe Y."/>
            <person name="Nakajima Y."/>
            <person name="Suzuki S."/>
            <person name="Shiozaki T."/>
        </authorList>
    </citation>
    <scope>NUCLEOTIDE SEQUENCE [LARGE SCALE GENOMIC DNA]</scope>
    <source>
        <strain evidence="2 3">AI_62</strain>
    </source>
</reference>
<organism evidence="2 3">
    <name type="scientific">Jannaschia pagri</name>
    <dbReference type="NCBI Taxonomy" id="2829797"/>
    <lineage>
        <taxon>Bacteria</taxon>
        <taxon>Pseudomonadati</taxon>
        <taxon>Pseudomonadota</taxon>
        <taxon>Alphaproteobacteria</taxon>
        <taxon>Rhodobacterales</taxon>
        <taxon>Roseobacteraceae</taxon>
        <taxon>Jannaschia</taxon>
    </lineage>
</organism>
<dbReference type="EMBL" id="BPFH01000004">
    <property type="protein sequence ID" value="GIT95778.1"/>
    <property type="molecule type" value="Genomic_DNA"/>
</dbReference>